<sequence>MSSSLSSSLSSSFGPVELVALAFDAPRIPPPVARAVLEVAGTGAVTLLDLAVVRRGDDGELVILEAQDLGDEVDLVEIELPASGLTGDEDLRGIAEAVSPGTSVLVLAIEHTWSRQLVSAAADADADVILHERVPAATVNEIADQAETAGSPA</sequence>
<comment type="caution">
    <text evidence="1">The sequence shown here is derived from an EMBL/GenBank/DDBJ whole genome shotgun (WGS) entry which is preliminary data.</text>
</comment>
<keyword evidence="2" id="KW-1185">Reference proteome</keyword>
<dbReference type="RefSeq" id="WP_274993836.1">
    <property type="nucleotide sequence ID" value="NZ_JAJQQP010000005.1"/>
</dbReference>
<reference evidence="1 2" key="1">
    <citation type="submission" date="2023-07" db="EMBL/GenBank/DDBJ databases">
        <title>Sequencing the genomes of 1000 actinobacteria strains.</title>
        <authorList>
            <person name="Klenk H.-P."/>
        </authorList>
    </citation>
    <scope>NUCLEOTIDE SEQUENCE [LARGE SCALE GENOMIC DNA]</scope>
    <source>
        <strain evidence="1 2">DSM 45554</strain>
    </source>
</reference>
<dbReference type="Proteomes" id="UP001183585">
    <property type="component" value="Unassembled WGS sequence"/>
</dbReference>
<proteinExistence type="predicted"/>
<dbReference type="EMBL" id="JAVDYE010000001">
    <property type="protein sequence ID" value="MDR7384984.1"/>
    <property type="molecule type" value="Genomic_DNA"/>
</dbReference>
<accession>A0ABU2CUF5</accession>
<gene>
    <name evidence="1" type="ORF">J2S48_004499</name>
</gene>
<name>A0ABU2CUF5_9MICO</name>
<protein>
    <submittedName>
        <fullName evidence="1">Uncharacterized protein</fullName>
    </submittedName>
</protein>
<evidence type="ECO:0000313" key="1">
    <source>
        <dbReference type="EMBL" id="MDR7384984.1"/>
    </source>
</evidence>
<organism evidence="1 2">
    <name type="scientific">Promicromonospora iranensis</name>
    <dbReference type="NCBI Taxonomy" id="1105144"/>
    <lineage>
        <taxon>Bacteria</taxon>
        <taxon>Bacillati</taxon>
        <taxon>Actinomycetota</taxon>
        <taxon>Actinomycetes</taxon>
        <taxon>Micrococcales</taxon>
        <taxon>Promicromonosporaceae</taxon>
        <taxon>Promicromonospora</taxon>
    </lineage>
</organism>
<evidence type="ECO:0000313" key="2">
    <source>
        <dbReference type="Proteomes" id="UP001183585"/>
    </source>
</evidence>
<dbReference type="InterPro" id="IPR046288">
    <property type="entry name" value="DUF6325"/>
</dbReference>
<dbReference type="Pfam" id="PF19850">
    <property type="entry name" value="DUF6325"/>
    <property type="match status" value="1"/>
</dbReference>